<dbReference type="Gene3D" id="3.60.120.10">
    <property type="entry name" value="Anthranilate synthase"/>
    <property type="match status" value="1"/>
</dbReference>
<dbReference type="Pfam" id="PF04715">
    <property type="entry name" value="Anth_synt_I_N"/>
    <property type="match status" value="1"/>
</dbReference>
<gene>
    <name evidence="3" type="ordered locus">Caul_4201</name>
</gene>
<dbReference type="PRINTS" id="PR00095">
    <property type="entry name" value="ANTSNTHASEI"/>
</dbReference>
<dbReference type="InterPro" id="IPR006805">
    <property type="entry name" value="Anth_synth_I_N"/>
</dbReference>
<dbReference type="EC" id="4.1.3.27" evidence="3"/>
<dbReference type="SUPFAM" id="SSF56322">
    <property type="entry name" value="ADC synthase"/>
    <property type="match status" value="1"/>
</dbReference>
<dbReference type="PANTHER" id="PTHR11236:SF9">
    <property type="entry name" value="ANTHRANILATE SYNTHASE COMPONENT 1"/>
    <property type="match status" value="1"/>
</dbReference>
<dbReference type="NCBIfam" id="TIGR01824">
    <property type="entry name" value="PabB-clade2"/>
    <property type="match status" value="1"/>
</dbReference>
<sequence>MASSPVGRYHPPMRHVVLISAPWRDPVWAAAPWRDEPFACALISGGQAGRWSYLLRDPDAALVLAADDPRDPFAALAELIGPRRGIEPDGPPFQGGVVGLAAYELGDRVEPLGLARTGWPDLACARYPALLAFDHLQRRVLAIGRGGSKGFAQARAEAALAWLDAPSPPINDGPLCEALSVSDGEAYEAAVAQVVERIVDGEIFQANIARAWTGRLNDGAHPFDLFARLRAESPAPFSAYLRLPGRALVSNSPERFLKVDAREGGGDLAIETRPIKGTRPRGADQAEDARLIAELSASAKDRAENLMIVDLMRNDLARVSPPGSVAVPELFKVETFANVHHLVSTVTGKLAPGLAAADLLRAAFPPGSITGAPKVQAMKVIAELETPRGPYCGSLFWAGVDGAFESSVLIRTVGLERDETGWRLEARAGAGIVADSDPQAERLETEAKFAALRRGLMEESRG</sequence>
<dbReference type="InterPro" id="IPR019999">
    <property type="entry name" value="Anth_synth_I-like"/>
</dbReference>
<name>B0SYF8_CAUSK</name>
<dbReference type="EMBL" id="CP000927">
    <property type="protein sequence ID" value="ABZ73325.1"/>
    <property type="molecule type" value="Genomic_DNA"/>
</dbReference>
<dbReference type="GO" id="GO:0004049">
    <property type="term" value="F:anthranilate synthase activity"/>
    <property type="evidence" value="ECO:0007669"/>
    <property type="project" value="UniProtKB-EC"/>
</dbReference>
<dbReference type="Pfam" id="PF00425">
    <property type="entry name" value="Chorismate_bind"/>
    <property type="match status" value="1"/>
</dbReference>
<dbReference type="GO" id="GO:0000162">
    <property type="term" value="P:L-tryptophan biosynthetic process"/>
    <property type="evidence" value="ECO:0007669"/>
    <property type="project" value="TreeGrafter"/>
</dbReference>
<feature type="domain" description="Anthranilate synthase component I N-terminal" evidence="2">
    <location>
        <begin position="25"/>
        <end position="140"/>
    </location>
</feature>
<dbReference type="HOGENOM" id="CLU_006493_7_2_5"/>
<dbReference type="AlphaFoldDB" id="B0SYF8"/>
<evidence type="ECO:0000259" key="2">
    <source>
        <dbReference type="Pfam" id="PF04715"/>
    </source>
</evidence>
<dbReference type="InterPro" id="IPR010118">
    <property type="entry name" value="Para-NH2Bz/anthranilate_synth"/>
</dbReference>
<dbReference type="InterPro" id="IPR015890">
    <property type="entry name" value="Chorismate_C"/>
</dbReference>
<dbReference type="InterPro" id="IPR005801">
    <property type="entry name" value="ADC_synthase"/>
</dbReference>
<organism evidence="3">
    <name type="scientific">Caulobacter sp. (strain K31)</name>
    <dbReference type="NCBI Taxonomy" id="366602"/>
    <lineage>
        <taxon>Bacteria</taxon>
        <taxon>Pseudomonadati</taxon>
        <taxon>Pseudomonadota</taxon>
        <taxon>Alphaproteobacteria</taxon>
        <taxon>Caulobacterales</taxon>
        <taxon>Caulobacteraceae</taxon>
        <taxon>Caulobacter</taxon>
    </lineage>
</organism>
<keyword evidence="3" id="KW-0456">Lyase</keyword>
<proteinExistence type="predicted"/>
<reference evidence="3" key="1">
    <citation type="submission" date="2008-01" db="EMBL/GenBank/DDBJ databases">
        <title>Complete sequence of chromosome of Caulobacter sp. K31.</title>
        <authorList>
            <consortium name="US DOE Joint Genome Institute"/>
            <person name="Copeland A."/>
            <person name="Lucas S."/>
            <person name="Lapidus A."/>
            <person name="Barry K."/>
            <person name="Glavina del Rio T."/>
            <person name="Dalin E."/>
            <person name="Tice H."/>
            <person name="Pitluck S."/>
            <person name="Bruce D."/>
            <person name="Goodwin L."/>
            <person name="Thompson L.S."/>
            <person name="Brettin T."/>
            <person name="Detter J.C."/>
            <person name="Han C."/>
            <person name="Schmutz J."/>
            <person name="Larimer F."/>
            <person name="Land M."/>
            <person name="Hauser L."/>
            <person name="Kyrpides N."/>
            <person name="Kim E."/>
            <person name="Stephens C."/>
            <person name="Richardson P."/>
        </authorList>
    </citation>
    <scope>NUCLEOTIDE SEQUENCE [LARGE SCALE GENOMIC DNA]</scope>
    <source>
        <strain evidence="3">K31</strain>
    </source>
</reference>
<evidence type="ECO:0000313" key="3">
    <source>
        <dbReference type="EMBL" id="ABZ73325.1"/>
    </source>
</evidence>
<accession>B0SYF8</accession>
<dbReference type="STRING" id="366602.Caul_4201"/>
<protein>
    <submittedName>
        <fullName evidence="3">Para-aminobenzoate synthase component I</fullName>
        <ecNumber evidence="3">4.1.3.27</ecNumber>
    </submittedName>
</protein>
<feature type="domain" description="Chorismate-utilising enzyme C-terminal" evidence="1">
    <location>
        <begin position="185"/>
        <end position="448"/>
    </location>
</feature>
<evidence type="ECO:0000259" key="1">
    <source>
        <dbReference type="Pfam" id="PF00425"/>
    </source>
</evidence>
<dbReference type="KEGG" id="cak:Caul_4201"/>
<dbReference type="eggNOG" id="COG0147">
    <property type="taxonomic scope" value="Bacteria"/>
</dbReference>
<dbReference type="PANTHER" id="PTHR11236">
    <property type="entry name" value="AMINOBENZOATE/ANTHRANILATE SYNTHASE"/>
    <property type="match status" value="1"/>
</dbReference>